<feature type="binding site" evidence="1">
    <location>
        <position position="50"/>
    </location>
    <ligand>
        <name>Mg(2+)</name>
        <dbReference type="ChEBI" id="CHEBI:18420"/>
        <label>1</label>
    </ligand>
</feature>
<feature type="domain" description="PurM-like C-terminal" evidence="3">
    <location>
        <begin position="157"/>
        <end position="298"/>
    </location>
</feature>
<dbReference type="PANTHER" id="PTHR30270:SF0">
    <property type="entry name" value="THIAMINE-MONOPHOSPHATE KINASE"/>
    <property type="match status" value="1"/>
</dbReference>
<protein>
    <recommendedName>
        <fullName evidence="1">Thiamine-monophosphate kinase</fullName>
        <shortName evidence="1">TMP kinase</shortName>
        <shortName evidence="1">Thiamine-phosphate kinase</shortName>
        <ecNumber evidence="1">2.7.4.16</ecNumber>
    </recommendedName>
</protein>
<sequence>MKVSERGEFGFIDTIKSNTIINPETIVCGIGDDCAVYRTTHDYDQLITTDMMVKGIHFSDKTTAPYDVGYRLGAANISDIAAMGGTPRQAVIAAAMPPDTEIAYMEAVYEGFKTICHTYDVNIVGGDTVTTKGPLVLNVTVVGEVPAGEAVLRSGAKAGNLVVVTNTIGSSAAGLAALLADLEGFNSIKKVHQRPEPQVTLGNWLREHRATSLNDISDGLGSELNEIAKASKVNLLIDETGIPLHNELIEAAKALGTHPLAWALYGGEDFQLVGTVPSSLAEDIKKHPQIHCIGRVVAGIGEVWLTTADGKEELVEAKGYDHFKKE</sequence>
<proteinExistence type="inferred from homology"/>
<feature type="binding site" evidence="1">
    <location>
        <position position="217"/>
    </location>
    <ligand>
        <name>ATP</name>
        <dbReference type="ChEBI" id="CHEBI:30616"/>
    </ligand>
</feature>
<feature type="binding site" evidence="1">
    <location>
        <position position="127"/>
    </location>
    <ligand>
        <name>Mg(2+)</name>
        <dbReference type="ChEBI" id="CHEBI:18420"/>
        <label>1</label>
    </ligand>
</feature>
<dbReference type="PANTHER" id="PTHR30270">
    <property type="entry name" value="THIAMINE-MONOPHOSPHATE KINASE"/>
    <property type="match status" value="1"/>
</dbReference>
<evidence type="ECO:0000256" key="1">
    <source>
        <dbReference type="HAMAP-Rule" id="MF_02128"/>
    </source>
</evidence>
<feature type="binding site" evidence="1">
    <location>
        <position position="33"/>
    </location>
    <ligand>
        <name>Mg(2+)</name>
        <dbReference type="ChEBI" id="CHEBI:18420"/>
        <label>4</label>
    </ligand>
</feature>
<feature type="binding site" evidence="1">
    <location>
        <position position="50"/>
    </location>
    <ligand>
        <name>Mg(2+)</name>
        <dbReference type="ChEBI" id="CHEBI:18420"/>
        <label>2</label>
    </ligand>
</feature>
<dbReference type="EC" id="2.7.4.16" evidence="1"/>
<feature type="binding site" evidence="1">
    <location>
        <position position="79"/>
    </location>
    <ligand>
        <name>Mg(2+)</name>
        <dbReference type="ChEBI" id="CHEBI:18420"/>
        <label>3</label>
    </ligand>
</feature>
<name>A0A6N3D257_9FIRM</name>
<dbReference type="InterPro" id="IPR006283">
    <property type="entry name" value="ThiL-like"/>
</dbReference>
<keyword evidence="1 4" id="KW-0808">Transferase</keyword>
<gene>
    <name evidence="1 4" type="primary">thiL</name>
    <name evidence="4" type="ORF">VRLFYP33_01446</name>
</gene>
<feature type="binding site" evidence="1">
    <location>
        <position position="79"/>
    </location>
    <ligand>
        <name>Mg(2+)</name>
        <dbReference type="ChEBI" id="CHEBI:18420"/>
        <label>4</label>
    </ligand>
</feature>
<feature type="binding site" evidence="1">
    <location>
        <position position="49"/>
    </location>
    <ligand>
        <name>Mg(2+)</name>
        <dbReference type="ChEBI" id="CHEBI:18420"/>
        <label>1</label>
    </ligand>
</feature>
<dbReference type="InterPro" id="IPR010918">
    <property type="entry name" value="PurM-like_C_dom"/>
</dbReference>
<dbReference type="InterPro" id="IPR036921">
    <property type="entry name" value="PurM-like_N_sf"/>
</dbReference>
<feature type="binding site" evidence="1">
    <location>
        <position position="268"/>
    </location>
    <ligand>
        <name>substrate</name>
    </ligand>
</feature>
<keyword evidence="1" id="KW-0784">Thiamine biosynthesis</keyword>
<dbReference type="PIRSF" id="PIRSF005303">
    <property type="entry name" value="Thiam_monoph_kin"/>
    <property type="match status" value="1"/>
</dbReference>
<dbReference type="NCBIfam" id="TIGR01379">
    <property type="entry name" value="thiL"/>
    <property type="match status" value="1"/>
</dbReference>
<dbReference type="EMBL" id="CACRUX010000054">
    <property type="protein sequence ID" value="VYU20851.1"/>
    <property type="molecule type" value="Genomic_DNA"/>
</dbReference>
<comment type="pathway">
    <text evidence="1">Cofactor biosynthesis; thiamine diphosphate biosynthesis; thiamine diphosphate from thiamine phosphate: step 1/1.</text>
</comment>
<dbReference type="Pfam" id="PF00586">
    <property type="entry name" value="AIRS"/>
    <property type="match status" value="1"/>
</dbReference>
<comment type="similarity">
    <text evidence="1">Belongs to the thiamine-monophosphate kinase family.</text>
</comment>
<feature type="binding site" evidence="1">
    <location>
        <position position="79"/>
    </location>
    <ligand>
        <name>Mg(2+)</name>
        <dbReference type="ChEBI" id="CHEBI:18420"/>
        <label>2</label>
    </ligand>
</feature>
<feature type="domain" description="PurM-like N-terminal" evidence="2">
    <location>
        <begin position="31"/>
        <end position="145"/>
    </location>
</feature>
<feature type="binding site" evidence="1">
    <location>
        <position position="48"/>
    </location>
    <ligand>
        <name>Mg(2+)</name>
        <dbReference type="ChEBI" id="CHEBI:18420"/>
        <label>4</label>
    </ligand>
</feature>
<dbReference type="RefSeq" id="WP_156705008.1">
    <property type="nucleotide sequence ID" value="NZ_CACRUX010000054.1"/>
</dbReference>
<feature type="binding site" evidence="1">
    <location>
        <position position="109"/>
    </location>
    <ligand>
        <name>ATP</name>
        <dbReference type="ChEBI" id="CHEBI:30616"/>
    </ligand>
</feature>
<feature type="binding site" evidence="1">
    <location>
        <position position="215"/>
    </location>
    <ligand>
        <name>Mg(2+)</name>
        <dbReference type="ChEBI" id="CHEBI:18420"/>
        <label>3</label>
    </ligand>
</feature>
<keyword evidence="1" id="KW-0479">Metal-binding</keyword>
<dbReference type="Pfam" id="PF02769">
    <property type="entry name" value="AIRS_C"/>
    <property type="match status" value="1"/>
</dbReference>
<evidence type="ECO:0000259" key="2">
    <source>
        <dbReference type="Pfam" id="PF00586"/>
    </source>
</evidence>
<comment type="function">
    <text evidence="1">Catalyzes the ATP-dependent phosphorylation of thiamine-monophosphate (TMP) to form thiamine-pyrophosphate (TPP), the active form of vitamin B1.</text>
</comment>
<dbReference type="UniPathway" id="UPA00060">
    <property type="reaction ID" value="UER00142"/>
</dbReference>
<comment type="catalytic activity">
    <reaction evidence="1">
        <text>thiamine phosphate + ATP = thiamine diphosphate + ADP</text>
        <dbReference type="Rhea" id="RHEA:15913"/>
        <dbReference type="ChEBI" id="CHEBI:30616"/>
        <dbReference type="ChEBI" id="CHEBI:37575"/>
        <dbReference type="ChEBI" id="CHEBI:58937"/>
        <dbReference type="ChEBI" id="CHEBI:456216"/>
        <dbReference type="EC" id="2.7.4.16"/>
    </reaction>
</comment>
<dbReference type="HAMAP" id="MF_02128">
    <property type="entry name" value="TMP_kinase"/>
    <property type="match status" value="1"/>
</dbReference>
<dbReference type="InterPro" id="IPR036676">
    <property type="entry name" value="PurM-like_C_sf"/>
</dbReference>
<comment type="miscellaneous">
    <text evidence="1">Reaction mechanism of ThiL seems to utilize a direct, inline transfer of the gamma-phosphate of ATP to TMP rather than a phosphorylated enzyme intermediate.</text>
</comment>
<organism evidence="4">
    <name type="scientific">Veillonella ratti</name>
    <dbReference type="NCBI Taxonomy" id="103892"/>
    <lineage>
        <taxon>Bacteria</taxon>
        <taxon>Bacillati</taxon>
        <taxon>Bacillota</taxon>
        <taxon>Negativicutes</taxon>
        <taxon>Veillonellales</taxon>
        <taxon>Veillonellaceae</taxon>
        <taxon>Veillonella</taxon>
    </lineage>
</organism>
<dbReference type="GO" id="GO:0009229">
    <property type="term" value="P:thiamine diphosphate biosynthetic process"/>
    <property type="evidence" value="ECO:0007669"/>
    <property type="project" value="UniProtKB-UniRule"/>
</dbReference>
<feature type="binding site" evidence="1">
    <location>
        <begin position="126"/>
        <end position="127"/>
    </location>
    <ligand>
        <name>ATP</name>
        <dbReference type="ChEBI" id="CHEBI:30616"/>
    </ligand>
</feature>
<keyword evidence="1" id="KW-0067">ATP-binding</keyword>
<feature type="binding site" evidence="1">
    <location>
        <position position="218"/>
    </location>
    <ligand>
        <name>Mg(2+)</name>
        <dbReference type="ChEBI" id="CHEBI:18420"/>
        <label>5</label>
    </ligand>
</feature>
<dbReference type="GO" id="GO:0009228">
    <property type="term" value="P:thiamine biosynthetic process"/>
    <property type="evidence" value="ECO:0007669"/>
    <property type="project" value="UniProtKB-KW"/>
</dbReference>
<dbReference type="GO" id="GO:0000287">
    <property type="term" value="F:magnesium ion binding"/>
    <property type="evidence" value="ECO:0007669"/>
    <property type="project" value="UniProtKB-UniRule"/>
</dbReference>
<dbReference type="GO" id="GO:0005524">
    <property type="term" value="F:ATP binding"/>
    <property type="evidence" value="ECO:0007669"/>
    <property type="project" value="UniProtKB-UniRule"/>
</dbReference>
<dbReference type="Gene3D" id="3.90.650.10">
    <property type="entry name" value="PurM-like C-terminal domain"/>
    <property type="match status" value="1"/>
</dbReference>
<dbReference type="InterPro" id="IPR016188">
    <property type="entry name" value="PurM-like_N"/>
</dbReference>
<evidence type="ECO:0000313" key="4">
    <source>
        <dbReference type="EMBL" id="VYU20851.1"/>
    </source>
</evidence>
<reference evidence="4" key="1">
    <citation type="submission" date="2019-11" db="EMBL/GenBank/DDBJ databases">
        <authorList>
            <person name="Feng L."/>
        </authorList>
    </citation>
    <scope>NUCLEOTIDE SEQUENCE</scope>
    <source>
        <strain evidence="4">VrattiLFYP33</strain>
    </source>
</reference>
<dbReference type="SUPFAM" id="SSF55326">
    <property type="entry name" value="PurM N-terminal domain-like"/>
    <property type="match status" value="1"/>
</dbReference>
<accession>A0A6N3D257</accession>
<dbReference type="AlphaFoldDB" id="A0A6N3D257"/>
<keyword evidence="1 4" id="KW-0418">Kinase</keyword>
<feature type="binding site" evidence="1">
    <location>
        <position position="33"/>
    </location>
    <ligand>
        <name>Mg(2+)</name>
        <dbReference type="ChEBI" id="CHEBI:18420"/>
        <label>3</label>
    </ligand>
</feature>
<feature type="binding site" evidence="1">
    <location>
        <position position="320"/>
    </location>
    <ligand>
        <name>substrate</name>
    </ligand>
</feature>
<dbReference type="CDD" id="cd02194">
    <property type="entry name" value="ThiL"/>
    <property type="match status" value="1"/>
</dbReference>
<dbReference type="SUPFAM" id="SSF56042">
    <property type="entry name" value="PurM C-terminal domain-like"/>
    <property type="match status" value="1"/>
</dbReference>
<dbReference type="Gene3D" id="3.30.1330.10">
    <property type="entry name" value="PurM-like, N-terminal domain"/>
    <property type="match status" value="1"/>
</dbReference>
<dbReference type="GO" id="GO:0009030">
    <property type="term" value="F:thiamine-phosphate kinase activity"/>
    <property type="evidence" value="ECO:0007669"/>
    <property type="project" value="UniProtKB-UniRule"/>
</dbReference>
<keyword evidence="1" id="KW-0460">Magnesium</keyword>
<feature type="binding site" evidence="1">
    <location>
        <position position="153"/>
    </location>
    <ligand>
        <name>ATP</name>
        <dbReference type="ChEBI" id="CHEBI:30616"/>
    </ligand>
</feature>
<feature type="binding site" evidence="1">
    <location>
        <position position="57"/>
    </location>
    <ligand>
        <name>substrate</name>
    </ligand>
</feature>
<evidence type="ECO:0000259" key="3">
    <source>
        <dbReference type="Pfam" id="PF02769"/>
    </source>
</evidence>
<keyword evidence="1" id="KW-0547">Nucleotide-binding</keyword>